<sequence>MKTLVLCYLVAVFLVCVVKASPVTEDENHTDNLVQPVKYNNMEDIMMEKLNVKCVHEDVNSCLILKAIKYVNRLLKKSQIDIGDFEITKTKTAVLSSNEFLRSLEGSVSDEDQLTHLLMEKVLRFIQTRSLKWKVTEDADVVISGNNGDDGALNIGLSLRPTKSTDGDARKKKDSGMGILMAAAALKIGLLKALAFKALALLVGKALLVSKLALVLAVILGLKKLFSQEKHVVYDVVAHPLHETHHEHSYSSSGGHESYGGWSRNFDGNKLAYRAHVPAQ</sequence>
<accession>A0ACB9T4P8</accession>
<keyword evidence="2" id="KW-1185">Reference proteome</keyword>
<gene>
    <name evidence="1" type="ORF">MML48_5g00002971</name>
</gene>
<reference evidence="1" key="1">
    <citation type="submission" date="2022-04" db="EMBL/GenBank/DDBJ databases">
        <title>Chromosome-scale genome assembly of Holotrichia oblita Faldermann.</title>
        <authorList>
            <person name="Rongchong L."/>
        </authorList>
    </citation>
    <scope>NUCLEOTIDE SEQUENCE</scope>
    <source>
        <strain evidence="1">81SQS9</strain>
    </source>
</reference>
<protein>
    <submittedName>
        <fullName evidence="1">Uncharacterized protein</fullName>
    </submittedName>
</protein>
<organism evidence="1 2">
    <name type="scientific">Holotrichia oblita</name>
    <name type="common">Chafer beetle</name>
    <dbReference type="NCBI Taxonomy" id="644536"/>
    <lineage>
        <taxon>Eukaryota</taxon>
        <taxon>Metazoa</taxon>
        <taxon>Ecdysozoa</taxon>
        <taxon>Arthropoda</taxon>
        <taxon>Hexapoda</taxon>
        <taxon>Insecta</taxon>
        <taxon>Pterygota</taxon>
        <taxon>Neoptera</taxon>
        <taxon>Endopterygota</taxon>
        <taxon>Coleoptera</taxon>
        <taxon>Polyphaga</taxon>
        <taxon>Scarabaeiformia</taxon>
        <taxon>Scarabaeidae</taxon>
        <taxon>Melolonthinae</taxon>
        <taxon>Holotrichia</taxon>
    </lineage>
</organism>
<evidence type="ECO:0000313" key="2">
    <source>
        <dbReference type="Proteomes" id="UP001056778"/>
    </source>
</evidence>
<evidence type="ECO:0000313" key="1">
    <source>
        <dbReference type="EMBL" id="KAI4461704.1"/>
    </source>
</evidence>
<comment type="caution">
    <text evidence="1">The sequence shown here is derived from an EMBL/GenBank/DDBJ whole genome shotgun (WGS) entry which is preliminary data.</text>
</comment>
<dbReference type="Proteomes" id="UP001056778">
    <property type="component" value="Chromosome 5"/>
</dbReference>
<proteinExistence type="predicted"/>
<name>A0ACB9T4P8_HOLOL</name>
<dbReference type="EMBL" id="CM043019">
    <property type="protein sequence ID" value="KAI4461704.1"/>
    <property type="molecule type" value="Genomic_DNA"/>
</dbReference>